<dbReference type="PANTHER" id="PTHR10067:SF17">
    <property type="entry name" value="PHOSPHATIDYLSERINE DECARBOXYLASE PROENZYME 2"/>
    <property type="match status" value="1"/>
</dbReference>
<evidence type="ECO:0000256" key="8">
    <source>
        <dbReference type="ARBA" id="ARBA00023239"/>
    </source>
</evidence>
<organism evidence="14 15">
    <name type="scientific">Cyberlindnera fabianii</name>
    <name type="common">Yeast</name>
    <name type="synonym">Hansenula fabianii</name>
    <dbReference type="NCBI Taxonomy" id="36022"/>
    <lineage>
        <taxon>Eukaryota</taxon>
        <taxon>Fungi</taxon>
        <taxon>Dikarya</taxon>
        <taxon>Ascomycota</taxon>
        <taxon>Saccharomycotina</taxon>
        <taxon>Saccharomycetes</taxon>
        <taxon>Phaffomycetales</taxon>
        <taxon>Phaffomycetaceae</taxon>
        <taxon>Cyberlindnera</taxon>
    </lineage>
</organism>
<feature type="active site" description="Charge relay system; for autoendoproteolytic cleavage activity" evidence="11">
    <location>
        <position position="657"/>
    </location>
</feature>
<evidence type="ECO:0000256" key="9">
    <source>
        <dbReference type="ARBA" id="ARBA00023264"/>
    </source>
</evidence>
<dbReference type="HAMAP" id="MF_00663">
    <property type="entry name" value="PS_decarb_PSD_B_type2"/>
    <property type="match status" value="1"/>
</dbReference>
<gene>
    <name evidence="11" type="primary">PSD2</name>
    <name evidence="14" type="ORF">BON22_5085</name>
</gene>
<dbReference type="GO" id="GO:0016540">
    <property type="term" value="P:protein autoprocessing"/>
    <property type="evidence" value="ECO:0007669"/>
    <property type="project" value="UniProtKB-UniRule"/>
</dbReference>
<dbReference type="EC" id="4.1.1.65" evidence="11"/>
<dbReference type="SUPFAM" id="SSF49562">
    <property type="entry name" value="C2 domain (Calcium/lipid-binding domain, CaLB)"/>
    <property type="match status" value="2"/>
</dbReference>
<evidence type="ECO:0000256" key="12">
    <source>
        <dbReference type="SAM" id="MobiDB-lite"/>
    </source>
</evidence>
<feature type="chain" id="PRO_5023570447" description="Phosphatidylserine decarboxylase 2 alpha chain" evidence="11">
    <location>
        <begin position="799"/>
        <end position="906"/>
    </location>
</feature>
<evidence type="ECO:0000256" key="7">
    <source>
        <dbReference type="ARBA" id="ARBA00023209"/>
    </source>
</evidence>
<keyword evidence="7 11" id="KW-0594">Phospholipid biosynthesis</keyword>
<dbReference type="GO" id="GO:0006646">
    <property type="term" value="P:phosphatidylethanolamine biosynthetic process"/>
    <property type="evidence" value="ECO:0007669"/>
    <property type="project" value="UniProtKB-UniRule"/>
</dbReference>
<dbReference type="GO" id="GO:0004609">
    <property type="term" value="F:phosphatidylserine decarboxylase activity"/>
    <property type="evidence" value="ECO:0007669"/>
    <property type="project" value="UniProtKB-UniRule"/>
</dbReference>
<evidence type="ECO:0000256" key="11">
    <source>
        <dbReference type="HAMAP-Rule" id="MF_03209"/>
    </source>
</evidence>
<comment type="subunit">
    <text evidence="11">Heterodimer of a large membrane-associated beta subunit and a small pyruvoyl-containing alpha subunit. Interacts with pstB2. This interaction may be a means to structurally tether the donor membrane (ER) harboring PstB2 to acceptor membranes (Golgi/endosomes) harboring PSD2 during PtdSer transport to the site of PtdEtn synthesis.</text>
</comment>
<protein>
    <recommendedName>
        <fullName evidence="11">Phosphatidylserine decarboxylase proenzyme 2</fullName>
        <ecNumber evidence="11">4.1.1.65</ecNumber>
    </recommendedName>
    <component>
        <recommendedName>
            <fullName evidence="11">Phosphatidylserine decarboxylase 2 beta chain</fullName>
        </recommendedName>
    </component>
    <component>
        <recommendedName>
            <fullName evidence="11">Phosphatidylserine decarboxylase 2 alpha chain</fullName>
        </recommendedName>
    </component>
</protein>
<keyword evidence="5 11" id="KW-0472">Membrane</keyword>
<dbReference type="OMA" id="TCASRDW"/>
<dbReference type="Proteomes" id="UP000189513">
    <property type="component" value="Unassembled WGS sequence"/>
</dbReference>
<evidence type="ECO:0000313" key="14">
    <source>
        <dbReference type="EMBL" id="ONH64998.1"/>
    </source>
</evidence>
<evidence type="ECO:0000259" key="13">
    <source>
        <dbReference type="PROSITE" id="PS50004"/>
    </source>
</evidence>
<dbReference type="GO" id="GO:0010008">
    <property type="term" value="C:endosome membrane"/>
    <property type="evidence" value="ECO:0007669"/>
    <property type="project" value="UniProtKB-SubCell"/>
</dbReference>
<evidence type="ECO:0000256" key="5">
    <source>
        <dbReference type="ARBA" id="ARBA00023136"/>
    </source>
</evidence>
<keyword evidence="11" id="KW-0333">Golgi apparatus</keyword>
<sequence>MRLIRKRRVKARKKLDLRVDVLQGKDLVLSDVPSTVMVAGVALNKSSKHTKKLKRTANPTWNESFRFPLRLYDTGDVLHIAIIDKHKRYANYLGELRLSLTEIFEDLDKSTSRHDGKQTLKMHPRWFKLRSSSLHNKFVTGSVQISLEIMCKSDVSQRYNLWKQSLVKQKSININDQDFYSDHDDDSESETDVESLMIDQEDKEMEDRLSAPIAGLQLAGNSSSSSSFLQLPVPLHRNESTSSLSDAQFDMQSRPPMSKTSSSTSSTALNRLPCRQRATNILGVVFLEIQSASDLPPYKTRLQKKFDMDPFVVISLGRKTFRTSWRKHTLEPVFNQKLALEVVSHEQNFDLMFTILDKDRISFHDNVAEGFISLKEVMNTDEEKDYNLKMKLHRPELEGKYDPHLRLKVHFKSYATLQKELWNIILSKYGSSFGLIEIEQLLEDTQIDEDFNSFFQANHKTLEDTLTTQEMLKVLNNRAVHLTRCPLCRKKRYTELVTHVAICSSKVNKLKTFASTSMASKRWYSKVLIKMVYGKYALGKNNANILVQDRETGFIMEEKMALYIRLGIRMLYKGKGADSRRIKNVLKNMSVKQGAKFDNSPSVKDIEPFIKFYKLDLSECEDPSNWKTFNQFFYRKLKPGMRPAESDDERIITSPADCRCTTFNHIETAQSIWIKGRSFTIKKLLGSAYTPEFENCAIGIFRLAPQDYHRFHCPVDGVIGDSIEISGEYYTVNPMAIRSDLDVYGENVRVVTEINTEKFGKVMFVAVGAMMVGSTVMTVKKGDTVSRTDELGYFKFGGSTVLVLFQQGVMEFDSDLIQNSDECVETLVRVGMSVGHHVEIDELERKKIDFKDEPEEMKLKIIRTITGGNTDTRPWEYYNIDVQSDDEFDDEDAEEEEEEGDESERI</sequence>
<keyword evidence="3 11" id="KW-0210">Decarboxylase</keyword>
<comment type="pathway">
    <text evidence="1">Lipid metabolism.</text>
</comment>
<dbReference type="CDD" id="cd00030">
    <property type="entry name" value="C2"/>
    <property type="match status" value="1"/>
</dbReference>
<dbReference type="InterPro" id="IPR000008">
    <property type="entry name" value="C2_dom"/>
</dbReference>
<evidence type="ECO:0000256" key="3">
    <source>
        <dbReference type="ARBA" id="ARBA00022793"/>
    </source>
</evidence>
<evidence type="ECO:0000256" key="1">
    <source>
        <dbReference type="ARBA" id="ARBA00005189"/>
    </source>
</evidence>
<comment type="similarity">
    <text evidence="11">Belongs to the phosphatidylserine decarboxylase family. PSD-B subfamily. Eukaryotic type II sub-subfamily.</text>
</comment>
<evidence type="ECO:0000256" key="4">
    <source>
        <dbReference type="ARBA" id="ARBA00023098"/>
    </source>
</evidence>
<feature type="region of interest" description="Disordered" evidence="12">
    <location>
        <begin position="239"/>
        <end position="270"/>
    </location>
</feature>
<evidence type="ECO:0000256" key="2">
    <source>
        <dbReference type="ARBA" id="ARBA00022516"/>
    </source>
</evidence>
<feature type="compositionally biased region" description="Low complexity" evidence="12">
    <location>
        <begin position="258"/>
        <end position="267"/>
    </location>
</feature>
<dbReference type="InterPro" id="IPR033179">
    <property type="entry name" value="PSD_type2_pro"/>
</dbReference>
<feature type="modified residue" description="Pyruvic acid (Ser); by autocatalysis" evidence="11">
    <location>
        <position position="799"/>
    </location>
</feature>
<dbReference type="GO" id="GO:0000139">
    <property type="term" value="C:Golgi membrane"/>
    <property type="evidence" value="ECO:0007669"/>
    <property type="project" value="UniProtKB-SubCell"/>
</dbReference>
<feature type="compositionally biased region" description="Acidic residues" evidence="12">
    <location>
        <begin position="883"/>
        <end position="906"/>
    </location>
</feature>
<feature type="region of interest" description="Disordered" evidence="12">
    <location>
        <begin position="880"/>
        <end position="906"/>
    </location>
</feature>
<dbReference type="PANTHER" id="PTHR10067">
    <property type="entry name" value="PHOSPHATIDYLSERINE DECARBOXYLASE"/>
    <property type="match status" value="1"/>
</dbReference>
<feature type="chain" id="PRO_5023570445" description="Phosphatidylserine decarboxylase 2 beta chain" evidence="11">
    <location>
        <begin position="1"/>
        <end position="798"/>
    </location>
</feature>
<keyword evidence="2 11" id="KW-0444">Lipid biosynthesis</keyword>
<evidence type="ECO:0000313" key="15">
    <source>
        <dbReference type="Proteomes" id="UP000189513"/>
    </source>
</evidence>
<keyword evidence="6 11" id="KW-0865">Zymogen</keyword>
<feature type="domain" description="C2" evidence="13">
    <location>
        <begin position="1"/>
        <end position="114"/>
    </location>
</feature>
<dbReference type="SMART" id="SM00239">
    <property type="entry name" value="C2"/>
    <property type="match status" value="2"/>
</dbReference>
<feature type="domain" description="C2" evidence="13">
    <location>
        <begin position="265"/>
        <end position="388"/>
    </location>
</feature>
<evidence type="ECO:0000256" key="10">
    <source>
        <dbReference type="ARBA" id="ARBA00023317"/>
    </source>
</evidence>
<comment type="PTM">
    <text evidence="11">Is synthesized initially as an inactive proenzyme. Formation of the active enzyme involves a self-maturation process in which the active site pyruvoyl group is generated from an internal serine residue via an autocatalytic post-translational modification. Two non-identical subunits are generated from the proenzyme in this reaction, and the pyruvate is formed at the N-terminus of the alpha chain, which is derived from the carboxyl end of the proenzyme. The autoendoproteolytic cleavage occurs by a canonical serine protease mechanism, in which the side chain hydroxyl group of the serine supplies its oxygen atom to form the C-terminus of the beta chain, while the remainder of the serine residue undergoes an oxidative deamination to produce ammonia and the pyruvoyl prosthetic group on the alpha chain. During this reaction, the Ser that is part of the protease active site of the proenzyme becomes the pyruvoyl prosthetic group, which constitutes an essential element of the active site of the mature decarboxylase.</text>
</comment>
<comment type="domain">
    <text evidence="11">The C2 domains have an essential, but non-catalytic function. They may facilitate interactions with other proteins and are required for lipid transport function.</text>
</comment>
<keyword evidence="9 11" id="KW-1208">Phospholipid metabolism</keyword>
<dbReference type="AlphaFoldDB" id="A0A1V2KZC5"/>
<dbReference type="Pfam" id="PF02666">
    <property type="entry name" value="PS_Dcarbxylase"/>
    <property type="match status" value="1"/>
</dbReference>
<dbReference type="UniPathway" id="UPA00558">
    <property type="reaction ID" value="UER00616"/>
</dbReference>
<reference evidence="15" key="1">
    <citation type="journal article" date="2017" name="Genome Announc.">
        <title>Genome sequences of Cyberlindnera fabianii 65, Pichia kudriavzevii 129, and Saccharomyces cerevisiae 131 isolated from fermented masau fruits in Zimbabwe.</title>
        <authorList>
            <person name="van Rijswijck I.M.H."/>
            <person name="Derks M.F.L."/>
            <person name="Abee T."/>
            <person name="de Ridder D."/>
            <person name="Smid E.J."/>
        </authorList>
    </citation>
    <scope>NUCLEOTIDE SEQUENCE [LARGE SCALE GENOMIC DNA]</scope>
    <source>
        <strain evidence="15">65</strain>
    </source>
</reference>
<evidence type="ECO:0000256" key="6">
    <source>
        <dbReference type="ARBA" id="ARBA00023145"/>
    </source>
</evidence>
<dbReference type="EMBL" id="MPUK01000014">
    <property type="protein sequence ID" value="ONH64998.1"/>
    <property type="molecule type" value="Genomic_DNA"/>
</dbReference>
<feature type="active site" description="Schiff-base intermediate with substrate; via pyruvic acid; for decarboxylase activity" evidence="11">
    <location>
        <position position="799"/>
    </location>
</feature>
<feature type="active site" description="Charge relay system; for autoendoproteolytic cleavage activity" evidence="11">
    <location>
        <position position="799"/>
    </location>
</feature>
<keyword evidence="4 11" id="KW-0443">Lipid metabolism</keyword>
<dbReference type="PROSITE" id="PS50004">
    <property type="entry name" value="C2"/>
    <property type="match status" value="2"/>
</dbReference>
<comment type="cofactor">
    <cofactor evidence="11">
        <name>pyruvate</name>
        <dbReference type="ChEBI" id="CHEBI:15361"/>
    </cofactor>
    <text evidence="11">Binds 1 pyruvoyl group covalently per subunit.</text>
</comment>
<comment type="pathway">
    <text evidence="11">Phospholipid metabolism; phosphatidylethanolamine biosynthesis; phosphatidylethanolamine from CDP-diacylglycerol: step 2/2.</text>
</comment>
<dbReference type="GO" id="GO:0005795">
    <property type="term" value="C:Golgi stack"/>
    <property type="evidence" value="ECO:0007669"/>
    <property type="project" value="UniProtKB-UniRule"/>
</dbReference>
<dbReference type="InterPro" id="IPR003817">
    <property type="entry name" value="PS_Dcarbxylase"/>
</dbReference>
<dbReference type="Gene3D" id="2.60.40.150">
    <property type="entry name" value="C2 domain"/>
    <property type="match status" value="2"/>
</dbReference>
<comment type="catalytic activity">
    <reaction evidence="11">
        <text>a 1,2-diacyl-sn-glycero-3-phospho-L-serine + H(+) = a 1,2-diacyl-sn-glycero-3-phosphoethanolamine + CO2</text>
        <dbReference type="Rhea" id="RHEA:20828"/>
        <dbReference type="ChEBI" id="CHEBI:15378"/>
        <dbReference type="ChEBI" id="CHEBI:16526"/>
        <dbReference type="ChEBI" id="CHEBI:57262"/>
        <dbReference type="ChEBI" id="CHEBI:64612"/>
        <dbReference type="EC" id="4.1.1.65"/>
    </reaction>
</comment>
<keyword evidence="15" id="KW-1185">Reference proteome</keyword>
<name>A0A1V2KZC5_CYBFA</name>
<keyword evidence="10 11" id="KW-0670">Pyruvate</keyword>
<dbReference type="NCBIfam" id="TIGR00163">
    <property type="entry name" value="PS_decarb"/>
    <property type="match status" value="1"/>
</dbReference>
<dbReference type="InterPro" id="IPR033177">
    <property type="entry name" value="PSD-B"/>
</dbReference>
<keyword evidence="11" id="KW-0967">Endosome</keyword>
<dbReference type="STRING" id="36022.A0A1V2KZC5"/>
<proteinExistence type="inferred from homology"/>
<comment type="subcellular location">
    <subcellularLocation>
        <location evidence="11">Golgi apparatus membrane</location>
        <topology evidence="11">Peripheral membrane protein</topology>
        <orientation evidence="11">Cytoplasmic side</orientation>
    </subcellularLocation>
    <subcellularLocation>
        <location evidence="11">Endosome membrane</location>
        <topology evidence="11">Peripheral membrane protein</topology>
        <orientation evidence="11">Cytoplasmic side</orientation>
    </subcellularLocation>
</comment>
<keyword evidence="8 11" id="KW-0456">Lyase</keyword>
<dbReference type="VEuPathDB" id="FungiDB:BON22_5085"/>
<feature type="site" description="Cleavage (non-hydrolytic); by autocatalysis" evidence="11">
    <location>
        <begin position="798"/>
        <end position="799"/>
    </location>
</feature>
<accession>A0A1V2KZC5</accession>
<comment type="caution">
    <text evidence="14">The sequence shown here is derived from an EMBL/GenBank/DDBJ whole genome shotgun (WGS) entry which is preliminary data.</text>
</comment>
<comment type="function">
    <text evidence="11">Catalyzes the formation of phosphatidylethanolamine (PtdEtn) from phosphatidylserine (PtdSer). Plays a central role in phospholipid metabolism and in the interorganelle trafficking of phosphatidylserine.</text>
</comment>
<dbReference type="Pfam" id="PF00168">
    <property type="entry name" value="C2"/>
    <property type="match status" value="2"/>
</dbReference>
<feature type="active site" description="Charge relay system; for autoendoproteolytic cleavage activity" evidence="11">
    <location>
        <position position="712"/>
    </location>
</feature>
<dbReference type="InterPro" id="IPR035892">
    <property type="entry name" value="C2_domain_sf"/>
</dbReference>